<evidence type="ECO:0000313" key="3">
    <source>
        <dbReference type="Proteomes" id="UP000185612"/>
    </source>
</evidence>
<protein>
    <recommendedName>
        <fullName evidence="1">Glycosyltransferase 2-like domain-containing protein</fullName>
    </recommendedName>
</protein>
<dbReference type="CDD" id="cd00761">
    <property type="entry name" value="Glyco_tranf_GTA_type"/>
    <property type="match status" value="1"/>
</dbReference>
<comment type="caution">
    <text evidence="2">The sequence shown here is derived from an EMBL/GenBank/DDBJ whole genome shotgun (WGS) entry which is preliminary data.</text>
</comment>
<dbReference type="AlphaFoldDB" id="A0A1Q5PWB4"/>
<evidence type="ECO:0000259" key="1">
    <source>
        <dbReference type="Pfam" id="PF00535"/>
    </source>
</evidence>
<sequence length="368" mass="39991">MRRAHRVMPSPLVEVVIATHRPDRPVERAVASVLDGTTATRALVVAHQLDPAALATRLAAFGSRAQVLPCPDRTASPAAPLNVGLAAATAPWVTCLGSDDYCEPGSGPAWAAYLARRPVDALILPLWSAHTGRTDIPPVRPGRRRDLHVVRDRLFYRTSPAFLVRRALLATHGIAMTDGLATGEDLAYSAHVFACAQRVDLAPPTFPRYRQTADGPAPVTARRFSLPQLLAPAIHLRQAAWVTELEVEVRAALAVRVVRKTLLPALAAAPAARATELAAAQAELAAWERWAPRLGWALSRSEADLWAAARQAREAAQVQVAARRWRAAARWAAVVPTRPAGWWGRAAAWRYAWARRPGRGQRWAGDAR</sequence>
<evidence type="ECO:0000313" key="2">
    <source>
        <dbReference type="EMBL" id="OKL51857.1"/>
    </source>
</evidence>
<dbReference type="OrthoDB" id="3171021at2"/>
<keyword evidence="3" id="KW-1185">Reference proteome</keyword>
<dbReference type="STRING" id="52770.BSZ40_05050"/>
<proteinExistence type="predicted"/>
<feature type="domain" description="Glycosyltransferase 2-like" evidence="1">
    <location>
        <begin position="15"/>
        <end position="170"/>
    </location>
</feature>
<dbReference type="InterPro" id="IPR029044">
    <property type="entry name" value="Nucleotide-diphossugar_trans"/>
</dbReference>
<dbReference type="Proteomes" id="UP000185612">
    <property type="component" value="Unassembled WGS sequence"/>
</dbReference>
<organism evidence="2 3">
    <name type="scientific">Buchananella hordeovulneris</name>
    <dbReference type="NCBI Taxonomy" id="52770"/>
    <lineage>
        <taxon>Bacteria</taxon>
        <taxon>Bacillati</taxon>
        <taxon>Actinomycetota</taxon>
        <taxon>Actinomycetes</taxon>
        <taxon>Actinomycetales</taxon>
        <taxon>Actinomycetaceae</taxon>
        <taxon>Buchananella</taxon>
    </lineage>
</organism>
<dbReference type="Gene3D" id="3.90.550.10">
    <property type="entry name" value="Spore Coat Polysaccharide Biosynthesis Protein SpsA, Chain A"/>
    <property type="match status" value="1"/>
</dbReference>
<dbReference type="InParanoid" id="A0A1Q5PWB4"/>
<reference evidence="3" key="1">
    <citation type="submission" date="2016-12" db="EMBL/GenBank/DDBJ databases">
        <authorList>
            <person name="Meng X."/>
        </authorList>
    </citation>
    <scope>NUCLEOTIDE SEQUENCE [LARGE SCALE GENOMIC DNA]</scope>
    <source>
        <strain evidence="3">DSM 20732</strain>
    </source>
</reference>
<dbReference type="InterPro" id="IPR001173">
    <property type="entry name" value="Glyco_trans_2-like"/>
</dbReference>
<dbReference type="Pfam" id="PF00535">
    <property type="entry name" value="Glycos_transf_2"/>
    <property type="match status" value="1"/>
</dbReference>
<dbReference type="SUPFAM" id="SSF53448">
    <property type="entry name" value="Nucleotide-diphospho-sugar transferases"/>
    <property type="match status" value="1"/>
</dbReference>
<dbReference type="EMBL" id="MQVS01000004">
    <property type="protein sequence ID" value="OKL51857.1"/>
    <property type="molecule type" value="Genomic_DNA"/>
</dbReference>
<dbReference type="RefSeq" id="WP_073823949.1">
    <property type="nucleotide sequence ID" value="NZ_MQVS01000004.1"/>
</dbReference>
<accession>A0A1Q5PWB4</accession>
<name>A0A1Q5PWB4_9ACTO</name>
<gene>
    <name evidence="2" type="ORF">BSZ40_05050</name>
</gene>